<protein>
    <recommendedName>
        <fullName evidence="7">AP2/ERF domain-containing protein</fullName>
    </recommendedName>
</protein>
<dbReference type="GO" id="GO:0003700">
    <property type="term" value="F:DNA-binding transcription factor activity"/>
    <property type="evidence" value="ECO:0007669"/>
    <property type="project" value="InterPro"/>
</dbReference>
<dbReference type="InterPro" id="IPR016177">
    <property type="entry name" value="DNA-bd_dom_sf"/>
</dbReference>
<evidence type="ECO:0000256" key="1">
    <source>
        <dbReference type="ARBA" id="ARBA00004123"/>
    </source>
</evidence>
<evidence type="ECO:0000259" key="7">
    <source>
        <dbReference type="PROSITE" id="PS51032"/>
    </source>
</evidence>
<evidence type="ECO:0000256" key="6">
    <source>
        <dbReference type="SAM" id="MobiDB-lite"/>
    </source>
</evidence>
<dbReference type="GO" id="GO:0005634">
    <property type="term" value="C:nucleus"/>
    <property type="evidence" value="ECO:0007669"/>
    <property type="project" value="UniProtKB-SubCell"/>
</dbReference>
<feature type="compositionally biased region" description="Polar residues" evidence="6">
    <location>
        <begin position="1"/>
        <end position="17"/>
    </location>
</feature>
<dbReference type="SMART" id="SM00380">
    <property type="entry name" value="AP2"/>
    <property type="match status" value="1"/>
</dbReference>
<dbReference type="InterPro" id="IPR001471">
    <property type="entry name" value="AP2/ERF_dom"/>
</dbReference>
<sequence length="349" mass="36729">MSTSKALALDNRQTQPDGANPSHVGFFLTRAPTPTSPPSSPSGEKRGRRKPAEPGRFLGVRRRPWGRYAAEIRDPSTKERHWLGTFDTAQEAALAYDRAALAMKGSQARTNFIYASSTTFPAALLTPFPDNAPLTSPPQPGATPSSVATSPPPPPGREGHHDPLLVGADHHFICQADCATCSRALLEPKAVDVDDDVNDFLFSGADRDSGYLSSILPDGCLRSAPDPALNQSPPQCHGSGISSSSSLAAGGYPAGAINSIPTASTSLETAWPWAHGQPPWDTTACDHMPSMHGSCSSSSSRMDGADAASCHALTQNHACDSLPQVAGSSYSPSVYYSLPDAFDMGYPLL</sequence>
<keyword evidence="3" id="KW-0238">DNA-binding</keyword>
<evidence type="ECO:0000256" key="2">
    <source>
        <dbReference type="ARBA" id="ARBA00023015"/>
    </source>
</evidence>
<evidence type="ECO:0000256" key="4">
    <source>
        <dbReference type="ARBA" id="ARBA00023163"/>
    </source>
</evidence>
<name>A0A843V9G7_COLES</name>
<comment type="subcellular location">
    <subcellularLocation>
        <location evidence="1">Nucleus</location>
    </subcellularLocation>
</comment>
<evidence type="ECO:0000313" key="8">
    <source>
        <dbReference type="EMBL" id="MQL92535.1"/>
    </source>
</evidence>
<evidence type="ECO:0000313" key="9">
    <source>
        <dbReference type="Proteomes" id="UP000652761"/>
    </source>
</evidence>
<feature type="domain" description="AP2/ERF" evidence="7">
    <location>
        <begin position="56"/>
        <end position="113"/>
    </location>
</feature>
<dbReference type="InterPro" id="IPR036955">
    <property type="entry name" value="AP2/ERF_dom_sf"/>
</dbReference>
<organism evidence="8 9">
    <name type="scientific">Colocasia esculenta</name>
    <name type="common">Wild taro</name>
    <name type="synonym">Arum esculentum</name>
    <dbReference type="NCBI Taxonomy" id="4460"/>
    <lineage>
        <taxon>Eukaryota</taxon>
        <taxon>Viridiplantae</taxon>
        <taxon>Streptophyta</taxon>
        <taxon>Embryophyta</taxon>
        <taxon>Tracheophyta</taxon>
        <taxon>Spermatophyta</taxon>
        <taxon>Magnoliopsida</taxon>
        <taxon>Liliopsida</taxon>
        <taxon>Araceae</taxon>
        <taxon>Aroideae</taxon>
        <taxon>Colocasieae</taxon>
        <taxon>Colocasia</taxon>
    </lineage>
</organism>
<comment type="caution">
    <text evidence="8">The sequence shown here is derived from an EMBL/GenBank/DDBJ whole genome shotgun (WGS) entry which is preliminary data.</text>
</comment>
<dbReference type="PROSITE" id="PS51032">
    <property type="entry name" value="AP2_ERF"/>
    <property type="match status" value="1"/>
</dbReference>
<dbReference type="GO" id="GO:0003677">
    <property type="term" value="F:DNA binding"/>
    <property type="evidence" value="ECO:0007669"/>
    <property type="project" value="UniProtKB-KW"/>
</dbReference>
<dbReference type="PRINTS" id="PR00367">
    <property type="entry name" value="ETHRSPELEMNT"/>
</dbReference>
<keyword evidence="9" id="KW-1185">Reference proteome</keyword>
<dbReference type="PANTHER" id="PTHR31677">
    <property type="entry name" value="AP2 DOMAIN CLASS TRANSCRIPTION FACTOR"/>
    <property type="match status" value="1"/>
</dbReference>
<dbReference type="CDD" id="cd00018">
    <property type="entry name" value="AP2"/>
    <property type="match status" value="1"/>
</dbReference>
<dbReference type="FunFam" id="3.30.730.10:FF:000001">
    <property type="entry name" value="Ethylene-responsive transcription factor 2"/>
    <property type="match status" value="1"/>
</dbReference>
<dbReference type="SUPFAM" id="SSF54171">
    <property type="entry name" value="DNA-binding domain"/>
    <property type="match status" value="1"/>
</dbReference>
<keyword evidence="5" id="KW-0539">Nucleus</keyword>
<dbReference type="Gene3D" id="3.30.730.10">
    <property type="entry name" value="AP2/ERF domain"/>
    <property type="match status" value="1"/>
</dbReference>
<dbReference type="EMBL" id="NMUH01001456">
    <property type="protein sequence ID" value="MQL92535.1"/>
    <property type="molecule type" value="Genomic_DNA"/>
</dbReference>
<feature type="region of interest" description="Disordered" evidence="6">
    <location>
        <begin position="129"/>
        <end position="164"/>
    </location>
</feature>
<dbReference type="AlphaFoldDB" id="A0A843V9G7"/>
<dbReference type="OrthoDB" id="1937505at2759"/>
<reference evidence="8" key="1">
    <citation type="submission" date="2017-07" db="EMBL/GenBank/DDBJ databases">
        <title>Taro Niue Genome Assembly and Annotation.</title>
        <authorList>
            <person name="Atibalentja N."/>
            <person name="Keating K."/>
            <person name="Fields C.J."/>
        </authorList>
    </citation>
    <scope>NUCLEOTIDE SEQUENCE</scope>
    <source>
        <strain evidence="8">Niue_2</strain>
        <tissue evidence="8">Leaf</tissue>
    </source>
</reference>
<accession>A0A843V9G7</accession>
<evidence type="ECO:0000256" key="3">
    <source>
        <dbReference type="ARBA" id="ARBA00023125"/>
    </source>
</evidence>
<proteinExistence type="predicted"/>
<evidence type="ECO:0000256" key="5">
    <source>
        <dbReference type="ARBA" id="ARBA00023242"/>
    </source>
</evidence>
<gene>
    <name evidence="8" type="ORF">Taro_025154</name>
</gene>
<dbReference type="PANTHER" id="PTHR31677:SF49">
    <property type="entry name" value="ETHYLENE-RESPONSIVE TRANSCRIPTION FACTOR ERF086"/>
    <property type="match status" value="1"/>
</dbReference>
<keyword evidence="4" id="KW-0804">Transcription</keyword>
<dbReference type="Pfam" id="PF00847">
    <property type="entry name" value="AP2"/>
    <property type="match status" value="1"/>
</dbReference>
<keyword evidence="2" id="KW-0805">Transcription regulation</keyword>
<feature type="region of interest" description="Disordered" evidence="6">
    <location>
        <begin position="1"/>
        <end position="56"/>
    </location>
</feature>
<dbReference type="Proteomes" id="UP000652761">
    <property type="component" value="Unassembled WGS sequence"/>
</dbReference>